<keyword evidence="2" id="KW-0238">DNA-binding</keyword>
<dbReference type="Proteomes" id="UP001521150">
    <property type="component" value="Unassembled WGS sequence"/>
</dbReference>
<keyword evidence="6" id="KW-1185">Reference proteome</keyword>
<dbReference type="PRINTS" id="PR00598">
    <property type="entry name" value="HTHMARR"/>
</dbReference>
<dbReference type="Gene3D" id="1.10.10.10">
    <property type="entry name" value="Winged helix-like DNA-binding domain superfamily/Winged helix DNA-binding domain"/>
    <property type="match status" value="1"/>
</dbReference>
<accession>A0ABS8Z4E2</accession>
<keyword evidence="3" id="KW-0804">Transcription</keyword>
<dbReference type="InterPro" id="IPR036388">
    <property type="entry name" value="WH-like_DNA-bd_sf"/>
</dbReference>
<dbReference type="SUPFAM" id="SSF46785">
    <property type="entry name" value="Winged helix' DNA-binding domain"/>
    <property type="match status" value="1"/>
</dbReference>
<gene>
    <name evidence="5" type="ORF">LWC34_08095</name>
</gene>
<evidence type="ECO:0000313" key="6">
    <source>
        <dbReference type="Proteomes" id="UP001521150"/>
    </source>
</evidence>
<dbReference type="InterPro" id="IPR000835">
    <property type="entry name" value="HTH_MarR-typ"/>
</dbReference>
<dbReference type="Pfam" id="PF12802">
    <property type="entry name" value="MarR_2"/>
    <property type="match status" value="1"/>
</dbReference>
<organism evidence="5 6">
    <name type="scientific">Kibdelosporangium philippinense</name>
    <dbReference type="NCBI Taxonomy" id="211113"/>
    <lineage>
        <taxon>Bacteria</taxon>
        <taxon>Bacillati</taxon>
        <taxon>Actinomycetota</taxon>
        <taxon>Actinomycetes</taxon>
        <taxon>Pseudonocardiales</taxon>
        <taxon>Pseudonocardiaceae</taxon>
        <taxon>Kibdelosporangium</taxon>
    </lineage>
</organism>
<proteinExistence type="predicted"/>
<dbReference type="PANTHER" id="PTHR42756:SF1">
    <property type="entry name" value="TRANSCRIPTIONAL REPRESSOR OF EMRAB OPERON"/>
    <property type="match status" value="1"/>
</dbReference>
<dbReference type="InterPro" id="IPR036390">
    <property type="entry name" value="WH_DNA-bd_sf"/>
</dbReference>
<keyword evidence="1" id="KW-0805">Transcription regulation</keyword>
<name>A0ABS8Z4E2_9PSEU</name>
<comment type="caution">
    <text evidence="5">The sequence shown here is derived from an EMBL/GenBank/DDBJ whole genome shotgun (WGS) entry which is preliminary data.</text>
</comment>
<protein>
    <submittedName>
        <fullName evidence="5">MarR family transcriptional regulator</fullName>
    </submittedName>
</protein>
<dbReference type="EMBL" id="JAJVCN010000001">
    <property type="protein sequence ID" value="MCE7002791.1"/>
    <property type="molecule type" value="Genomic_DNA"/>
</dbReference>
<dbReference type="PROSITE" id="PS50995">
    <property type="entry name" value="HTH_MARR_2"/>
    <property type="match status" value="1"/>
</dbReference>
<evidence type="ECO:0000256" key="1">
    <source>
        <dbReference type="ARBA" id="ARBA00023015"/>
    </source>
</evidence>
<sequence>MSSATELGELLNAAARAFSQQGRARFGEHGLSPARVRLLTTLGERTDVRMRDLADLLGVTGRAVTATVDSLESEGLVARKPDPSDRRAFQLVLTKEGLAALDRIKQLQQQVSEEIFRGLSAAERDQLAALLRTFLSGRTC</sequence>
<dbReference type="PANTHER" id="PTHR42756">
    <property type="entry name" value="TRANSCRIPTIONAL REGULATOR, MARR"/>
    <property type="match status" value="1"/>
</dbReference>
<evidence type="ECO:0000259" key="4">
    <source>
        <dbReference type="PROSITE" id="PS50995"/>
    </source>
</evidence>
<dbReference type="SMART" id="SM00347">
    <property type="entry name" value="HTH_MARR"/>
    <property type="match status" value="1"/>
</dbReference>
<reference evidence="5 6" key="1">
    <citation type="submission" date="2021-12" db="EMBL/GenBank/DDBJ databases">
        <title>Genome sequence of Kibdelosporangium philippinense ATCC 49844.</title>
        <authorList>
            <person name="Fedorov E.A."/>
            <person name="Omeragic M."/>
            <person name="Shalygina K.F."/>
            <person name="Maclea K.S."/>
        </authorList>
    </citation>
    <scope>NUCLEOTIDE SEQUENCE [LARGE SCALE GENOMIC DNA]</scope>
    <source>
        <strain evidence="5 6">ATCC 49844</strain>
    </source>
</reference>
<evidence type="ECO:0000256" key="2">
    <source>
        <dbReference type="ARBA" id="ARBA00023125"/>
    </source>
</evidence>
<feature type="domain" description="HTH marR-type" evidence="4">
    <location>
        <begin position="4"/>
        <end position="136"/>
    </location>
</feature>
<evidence type="ECO:0000256" key="3">
    <source>
        <dbReference type="ARBA" id="ARBA00023163"/>
    </source>
</evidence>
<evidence type="ECO:0000313" key="5">
    <source>
        <dbReference type="EMBL" id="MCE7002791.1"/>
    </source>
</evidence>
<dbReference type="RefSeq" id="WP_233724294.1">
    <property type="nucleotide sequence ID" value="NZ_JAJVCN010000001.1"/>
</dbReference>